<dbReference type="InterPro" id="IPR019267">
    <property type="entry name" value="CRISPR-assoc_Cas6_C"/>
</dbReference>
<gene>
    <name evidence="2" type="ORF">MOTE_00070</name>
</gene>
<dbReference type="Proteomes" id="UP000182811">
    <property type="component" value="Unassembled WGS sequence"/>
</dbReference>
<evidence type="ECO:0000313" key="3">
    <source>
        <dbReference type="Proteomes" id="UP000182811"/>
    </source>
</evidence>
<accession>A0A1J5P1T0</accession>
<dbReference type="Pfam" id="PF10040">
    <property type="entry name" value="CRISPR_Cas6"/>
    <property type="match status" value="1"/>
</dbReference>
<comment type="caution">
    <text evidence="2">The sequence shown here is derived from an EMBL/GenBank/DDBJ whole genome shotgun (WGS) entry which is preliminary data.</text>
</comment>
<feature type="domain" description="CRISPR-associated protein Cas6 C-terminal" evidence="1">
    <location>
        <begin position="109"/>
        <end position="229"/>
    </location>
</feature>
<organism evidence="2 3">
    <name type="scientific">Neomoorella thermoacetica</name>
    <name type="common">Clostridium thermoaceticum</name>
    <dbReference type="NCBI Taxonomy" id="1525"/>
    <lineage>
        <taxon>Bacteria</taxon>
        <taxon>Bacillati</taxon>
        <taxon>Bacillota</taxon>
        <taxon>Clostridia</taxon>
        <taxon>Neomoorellales</taxon>
        <taxon>Neomoorellaceae</taxon>
        <taxon>Neomoorella</taxon>
    </lineage>
</organism>
<proteinExistence type="predicted"/>
<dbReference type="Gene3D" id="3.30.70.1900">
    <property type="match status" value="1"/>
</dbReference>
<name>A0A1J5P1T0_NEOTH</name>
<evidence type="ECO:0000259" key="1">
    <source>
        <dbReference type="Pfam" id="PF10040"/>
    </source>
</evidence>
<reference evidence="2 3" key="1">
    <citation type="submission" date="2016-08" db="EMBL/GenBank/DDBJ databases">
        <title>Genome-based comparison of Moorella thermoacetic strains.</title>
        <authorList>
            <person name="Poehlein A."/>
            <person name="Bengelsdorf F.R."/>
            <person name="Esser C."/>
            <person name="Duerre P."/>
            <person name="Daniel R."/>
        </authorList>
    </citation>
    <scope>NUCLEOTIDE SEQUENCE [LARGE SCALE GENOMIC DNA]</scope>
    <source>
        <strain evidence="2 3">DSM 21394</strain>
    </source>
</reference>
<evidence type="ECO:0000313" key="2">
    <source>
        <dbReference type="EMBL" id="OIQ61444.1"/>
    </source>
</evidence>
<dbReference type="EMBL" id="MDDC01000001">
    <property type="protein sequence ID" value="OIQ61444.1"/>
    <property type="molecule type" value="Genomic_DNA"/>
</dbReference>
<protein>
    <recommendedName>
        <fullName evidence="1">CRISPR-associated protein Cas6 C-terminal domain-containing protein</fullName>
    </recommendedName>
</protein>
<sequence>MSGEDITFGLVLVGRAIDYLPYFIVVLRELGAAGLGRGRKKCFLKEVLAVNPLRGEKARIYSEADPLVRKIDMIIRGSDIPGLLAIEQRNPLILENAASVYRPSRLTVNYLTMTRLKYEESYVDRVEFHILIRSLLRRFSSLAYFHHGEELKLDFTGLIDRARQVRLVEDHTAWVDWERFSSRQDTRMKMGGVVGKAVYEGDLDIFLPLLRLGELVHVGKGAVFGMGKYQINREQNF</sequence>
<dbReference type="AlphaFoldDB" id="A0A1J5P1T0"/>